<evidence type="ECO:0000313" key="5">
    <source>
        <dbReference type="Proteomes" id="UP000574390"/>
    </source>
</evidence>
<evidence type="ECO:0000256" key="1">
    <source>
        <dbReference type="SAM" id="SignalP"/>
    </source>
</evidence>
<feature type="chain" id="PRO_5036205750" evidence="1">
    <location>
        <begin position="25"/>
        <end position="187"/>
    </location>
</feature>
<keyword evidence="1" id="KW-0732">Signal</keyword>
<dbReference type="EMBL" id="JABANM010000395">
    <property type="protein sequence ID" value="KAF4756045.1"/>
    <property type="molecule type" value="Genomic_DNA"/>
</dbReference>
<dbReference type="Proteomes" id="UP000574390">
    <property type="component" value="Unassembled WGS sequence"/>
</dbReference>
<dbReference type="Proteomes" id="UP000553632">
    <property type="component" value="Unassembled WGS sequence"/>
</dbReference>
<evidence type="ECO:0000313" key="2">
    <source>
        <dbReference type="EMBL" id="KAF4727600.1"/>
    </source>
</evidence>
<dbReference type="AlphaFoldDB" id="A0A7J6S6C7"/>
<keyword evidence="4" id="KW-1185">Reference proteome</keyword>
<gene>
    <name evidence="3" type="ORF">FOZ62_004696</name>
    <name evidence="2" type="ORF">FOZ63_031915</name>
</gene>
<protein>
    <submittedName>
        <fullName evidence="2">Uncharacterized protein</fullName>
    </submittedName>
</protein>
<evidence type="ECO:0000313" key="3">
    <source>
        <dbReference type="EMBL" id="KAF4756045.1"/>
    </source>
</evidence>
<dbReference type="EMBL" id="JABANO010020961">
    <property type="protein sequence ID" value="KAF4727600.1"/>
    <property type="molecule type" value="Genomic_DNA"/>
</dbReference>
<organism evidence="2 4">
    <name type="scientific">Perkinsus olseni</name>
    <name type="common">Perkinsus atlanticus</name>
    <dbReference type="NCBI Taxonomy" id="32597"/>
    <lineage>
        <taxon>Eukaryota</taxon>
        <taxon>Sar</taxon>
        <taxon>Alveolata</taxon>
        <taxon>Perkinsozoa</taxon>
        <taxon>Perkinsea</taxon>
        <taxon>Perkinsida</taxon>
        <taxon>Perkinsidae</taxon>
        <taxon>Perkinsus</taxon>
    </lineage>
</organism>
<evidence type="ECO:0000313" key="4">
    <source>
        <dbReference type="Proteomes" id="UP000553632"/>
    </source>
</evidence>
<proteinExistence type="predicted"/>
<sequence length="187" mass="20398">MVPPSRVLAVLSLIVMILSSSSRGRRSPRRRRRSSQDLAQRLPELGPQALSPLLTNTCQRVEHAEVAFSAMNNDLYAALRIHYRPLVTPNAPVLRTRKLEMVSKVEIEETGKDGRILMFLKTSGDGRDDSVRKGLPMLNALISGVAMDSKKSVGIGAELTGSEAELALILGGDQSCAFTGRGMLREE</sequence>
<reference evidence="4 5" key="1">
    <citation type="submission" date="2020-04" db="EMBL/GenBank/DDBJ databases">
        <title>Perkinsus olseni comparative genomics.</title>
        <authorList>
            <person name="Bogema D.R."/>
        </authorList>
    </citation>
    <scope>NUCLEOTIDE SEQUENCE [LARGE SCALE GENOMIC DNA]</scope>
    <source>
        <strain evidence="3">ATCC PRA-205</strain>
        <strain evidence="2 4">ATCC PRA-207</strain>
    </source>
</reference>
<name>A0A7J6S6C7_PEROL</name>
<comment type="caution">
    <text evidence="2">The sequence shown here is derived from an EMBL/GenBank/DDBJ whole genome shotgun (WGS) entry which is preliminary data.</text>
</comment>
<accession>A0A7J6S6C7</accession>
<feature type="signal peptide" evidence="1">
    <location>
        <begin position="1"/>
        <end position="24"/>
    </location>
</feature>